<evidence type="ECO:0000256" key="4">
    <source>
        <dbReference type="ARBA" id="ARBA00022827"/>
    </source>
</evidence>
<dbReference type="Pfam" id="PF00732">
    <property type="entry name" value="GMC_oxred_N"/>
    <property type="match status" value="1"/>
</dbReference>
<dbReference type="InterPro" id="IPR036188">
    <property type="entry name" value="FAD/NAD-bd_sf"/>
</dbReference>
<evidence type="ECO:0000256" key="3">
    <source>
        <dbReference type="ARBA" id="ARBA00022630"/>
    </source>
</evidence>
<dbReference type="Proteomes" id="UP000053477">
    <property type="component" value="Unassembled WGS sequence"/>
</dbReference>
<dbReference type="GO" id="GO:0016614">
    <property type="term" value="F:oxidoreductase activity, acting on CH-OH group of donors"/>
    <property type="evidence" value="ECO:0007669"/>
    <property type="project" value="InterPro"/>
</dbReference>
<dbReference type="SUPFAM" id="SSF51905">
    <property type="entry name" value="FAD/NAD(P)-binding domain"/>
    <property type="match status" value="1"/>
</dbReference>
<dbReference type="InterPro" id="IPR000172">
    <property type="entry name" value="GMC_OxRdtase_N"/>
</dbReference>
<keyword evidence="3" id="KW-0285">Flavoprotein</keyword>
<keyword evidence="8" id="KW-1185">Reference proteome</keyword>
<comment type="cofactor">
    <cofactor evidence="1">
        <name>FAD</name>
        <dbReference type="ChEBI" id="CHEBI:57692"/>
    </cofactor>
</comment>
<dbReference type="OrthoDB" id="269227at2759"/>
<evidence type="ECO:0000256" key="1">
    <source>
        <dbReference type="ARBA" id="ARBA00001974"/>
    </source>
</evidence>
<proteinExistence type="inferred from homology"/>
<dbReference type="STRING" id="27342.A0A0H2R992"/>
<dbReference type="AlphaFoldDB" id="A0A0H2R992"/>
<sequence length="656" mass="70533">MPASAKFNHLLGSLRLPVSKGTASVLAITAAITVLAALKARISRKRKRARREIERFALVEGLEKDAEFDVIVVGGGTAGCVLAARLSEDPNLKVVVIEAGRSGLANEFTHIPGAGFRVLRSKDDYSLYTTEQQNAGGRKWYWPRAKLLGGCSCINAMIFHEGAPSDYDEWATIIGDEGWAYRNFSKYLLKFENFITSDAHPDVDTSKRGKGGPVEVGFFAHHSPLARAFVGVCTALGIPGRSDFNTEEGTIGAGRVLTYIDHTGTRVTTESSYLTPAVRKRKNLTVLTHAQATCLLLEDDGEGESWEEGKTKRAIGVEVFVGGGKEGQGGRKIVLKSRREVVLTAGAVHTPHLLLLSGIGPQSSASPVTITHPLPGVGAHLSDHASVFMRFRCAPRQSLNFLKPRSFGEGMRLMKALVEYKIRGTGALANNVCDAAAFVRSDDPSLFPPSKAEEAETEDPTSSLTAPDLELLSSALGWADHGFGEVPQGDLCSIGITALRPTSRGSITLKSADPLDAPDIDPNYFSSQNDISVLVRGLKLALRLTRTQPYASLLDPNCNDEFLDYGRYDATDAELEQIVRERAETLYHPACSARMAPLAEGGVVDASLRVYGVKGLRIADASVFPKIVSGHTTAPVIAIAEKAADLIKGELLGEKK</sequence>
<dbReference type="GO" id="GO:0050660">
    <property type="term" value="F:flavin adenine dinucleotide binding"/>
    <property type="evidence" value="ECO:0007669"/>
    <property type="project" value="InterPro"/>
</dbReference>
<dbReference type="PANTHER" id="PTHR11552:SF147">
    <property type="entry name" value="CHOLINE DEHYDROGENASE, MITOCHONDRIAL"/>
    <property type="match status" value="1"/>
</dbReference>
<protein>
    <submittedName>
        <fullName evidence="7">Alcohol oxidase</fullName>
    </submittedName>
</protein>
<gene>
    <name evidence="7" type="ORF">SCHPADRAFT_1002554</name>
</gene>
<dbReference type="Gene3D" id="3.30.560.10">
    <property type="entry name" value="Glucose Oxidase, domain 3"/>
    <property type="match status" value="1"/>
</dbReference>
<dbReference type="PROSITE" id="PS00624">
    <property type="entry name" value="GMC_OXRED_2"/>
    <property type="match status" value="1"/>
</dbReference>
<feature type="domain" description="Glucose-methanol-choline oxidoreductase N-terminal" evidence="6">
    <location>
        <begin position="346"/>
        <end position="360"/>
    </location>
</feature>
<organism evidence="7 8">
    <name type="scientific">Schizopora paradoxa</name>
    <dbReference type="NCBI Taxonomy" id="27342"/>
    <lineage>
        <taxon>Eukaryota</taxon>
        <taxon>Fungi</taxon>
        <taxon>Dikarya</taxon>
        <taxon>Basidiomycota</taxon>
        <taxon>Agaricomycotina</taxon>
        <taxon>Agaricomycetes</taxon>
        <taxon>Hymenochaetales</taxon>
        <taxon>Schizoporaceae</taxon>
        <taxon>Schizopora</taxon>
    </lineage>
</organism>
<feature type="active site" description="Proton acceptor" evidence="5">
    <location>
        <position position="631"/>
    </location>
</feature>
<comment type="similarity">
    <text evidence="2">Belongs to the GMC oxidoreductase family.</text>
</comment>
<dbReference type="Pfam" id="PF05199">
    <property type="entry name" value="GMC_oxred_C"/>
    <property type="match status" value="1"/>
</dbReference>
<dbReference type="Gene3D" id="3.50.50.60">
    <property type="entry name" value="FAD/NAD(P)-binding domain"/>
    <property type="match status" value="1"/>
</dbReference>
<feature type="active site" description="Proton donor" evidence="5">
    <location>
        <position position="588"/>
    </location>
</feature>
<accession>A0A0H2R992</accession>
<evidence type="ECO:0000313" key="7">
    <source>
        <dbReference type="EMBL" id="KLO06053.1"/>
    </source>
</evidence>
<evidence type="ECO:0000256" key="5">
    <source>
        <dbReference type="PIRSR" id="PIRSR000137-1"/>
    </source>
</evidence>
<dbReference type="PANTHER" id="PTHR11552">
    <property type="entry name" value="GLUCOSE-METHANOL-CHOLINE GMC OXIDOREDUCTASE"/>
    <property type="match status" value="1"/>
</dbReference>
<dbReference type="InParanoid" id="A0A0H2R992"/>
<dbReference type="PIRSF" id="PIRSF000137">
    <property type="entry name" value="Alcohol_oxidase"/>
    <property type="match status" value="1"/>
</dbReference>
<dbReference type="EMBL" id="KQ086242">
    <property type="protein sequence ID" value="KLO06053.1"/>
    <property type="molecule type" value="Genomic_DNA"/>
</dbReference>
<reference evidence="7 8" key="1">
    <citation type="submission" date="2015-04" db="EMBL/GenBank/DDBJ databases">
        <title>Complete genome sequence of Schizopora paradoxa KUC8140, a cosmopolitan wood degrader in East Asia.</title>
        <authorList>
            <consortium name="DOE Joint Genome Institute"/>
            <person name="Min B."/>
            <person name="Park H."/>
            <person name="Jang Y."/>
            <person name="Kim J.-J."/>
            <person name="Kim K.H."/>
            <person name="Pangilinan J."/>
            <person name="Lipzen A."/>
            <person name="Riley R."/>
            <person name="Grigoriev I.V."/>
            <person name="Spatafora J.W."/>
            <person name="Choi I.-G."/>
        </authorList>
    </citation>
    <scope>NUCLEOTIDE SEQUENCE [LARGE SCALE GENOMIC DNA]</scope>
    <source>
        <strain evidence="7 8">KUC8140</strain>
    </source>
</reference>
<evidence type="ECO:0000313" key="8">
    <source>
        <dbReference type="Proteomes" id="UP000053477"/>
    </source>
</evidence>
<evidence type="ECO:0000259" key="6">
    <source>
        <dbReference type="PROSITE" id="PS00624"/>
    </source>
</evidence>
<dbReference type="InterPro" id="IPR007867">
    <property type="entry name" value="GMC_OxRtase_C"/>
</dbReference>
<keyword evidence="4" id="KW-0274">FAD</keyword>
<name>A0A0H2R992_9AGAM</name>
<evidence type="ECO:0000256" key="2">
    <source>
        <dbReference type="ARBA" id="ARBA00010790"/>
    </source>
</evidence>
<dbReference type="InterPro" id="IPR012132">
    <property type="entry name" value="GMC_OxRdtase"/>
</dbReference>
<dbReference type="SUPFAM" id="SSF54373">
    <property type="entry name" value="FAD-linked reductases, C-terminal domain"/>
    <property type="match status" value="1"/>
</dbReference>